<dbReference type="EMBL" id="MN740625">
    <property type="protein sequence ID" value="QHS79058.1"/>
    <property type="molecule type" value="Genomic_DNA"/>
</dbReference>
<organism evidence="1">
    <name type="scientific">viral metagenome</name>
    <dbReference type="NCBI Taxonomy" id="1070528"/>
    <lineage>
        <taxon>unclassified sequences</taxon>
        <taxon>metagenomes</taxon>
        <taxon>organismal metagenomes</taxon>
    </lineage>
</organism>
<proteinExistence type="predicted"/>
<protein>
    <submittedName>
        <fullName evidence="1">Uncharacterized protein</fullName>
    </submittedName>
</protein>
<name>A0A6C0AH07_9ZZZZ</name>
<accession>A0A6C0AH07</accession>
<sequence length="267" mass="30599">MKKIGNTLPCRSAPLNPIQPRATSNSLCRTNRKHNNFVSNQSIQVGNRLVPIPCFLLPHIEEFTTLITQVGYLQAIKLLAVKYNVNIDPPLQNVKRYIYPNVVIGVMPPVIQYNTSFLLNELATVTTSDIPNFDKWSVRRNDARYVSVCNDDTTTFSYTFTNMQTLAKYWTSKLPTFSSPYDTVLINSNQNPLNTQSGCLLLRDNRIIFVPIIYNELFLFYTAYPENQAFNLLSIGSLEKMQSRLFDVYSIVNVDCEIKTKYNRVLD</sequence>
<reference evidence="1" key="1">
    <citation type="journal article" date="2020" name="Nature">
        <title>Giant virus diversity and host interactions through global metagenomics.</title>
        <authorList>
            <person name="Schulz F."/>
            <person name="Roux S."/>
            <person name="Paez-Espino D."/>
            <person name="Jungbluth S."/>
            <person name="Walsh D.A."/>
            <person name="Denef V.J."/>
            <person name="McMahon K.D."/>
            <person name="Konstantinidis K.T."/>
            <person name="Eloe-Fadrosh E.A."/>
            <person name="Kyrpides N.C."/>
            <person name="Woyke T."/>
        </authorList>
    </citation>
    <scope>NUCLEOTIDE SEQUENCE</scope>
    <source>
        <strain evidence="1">GVMAG-S-1035118-87</strain>
    </source>
</reference>
<dbReference type="AlphaFoldDB" id="A0A6C0AH07"/>
<evidence type="ECO:0000313" key="1">
    <source>
        <dbReference type="EMBL" id="QHS79058.1"/>
    </source>
</evidence>